<evidence type="ECO:0000256" key="6">
    <source>
        <dbReference type="ARBA" id="ARBA00022692"/>
    </source>
</evidence>
<dbReference type="EMBL" id="OU015430">
    <property type="protein sequence ID" value="CAG4971143.1"/>
    <property type="molecule type" value="Genomic_DNA"/>
</dbReference>
<evidence type="ECO:0000256" key="1">
    <source>
        <dbReference type="ARBA" id="ARBA00004377"/>
    </source>
</evidence>
<evidence type="ECO:0000256" key="5">
    <source>
        <dbReference type="ARBA" id="ARBA00022519"/>
    </source>
</evidence>
<dbReference type="SUPFAM" id="SSF54523">
    <property type="entry name" value="Pili subunits"/>
    <property type="match status" value="1"/>
</dbReference>
<dbReference type="InterPro" id="IPR045584">
    <property type="entry name" value="Pilin-like"/>
</dbReference>
<evidence type="ECO:0000256" key="3">
    <source>
        <dbReference type="ARBA" id="ARBA00022475"/>
    </source>
</evidence>
<reference evidence="13 14" key="1">
    <citation type="submission" date="2021-04" db="EMBL/GenBank/DDBJ databases">
        <authorList>
            <person name="Rodrigo-Torres L."/>
            <person name="Arahal R. D."/>
            <person name="Lucena T."/>
        </authorList>
    </citation>
    <scope>NUCLEOTIDE SEQUENCE [LARGE SCALE GENOMIC DNA]</scope>
    <source>
        <strain evidence="13 14">CECT 30171</strain>
    </source>
</reference>
<keyword evidence="8 11" id="KW-0472">Membrane</keyword>
<keyword evidence="3" id="KW-1003">Cell membrane</keyword>
<evidence type="ECO:0000256" key="4">
    <source>
        <dbReference type="ARBA" id="ARBA00022481"/>
    </source>
</evidence>
<keyword evidence="4" id="KW-0488">Methylation</keyword>
<dbReference type="NCBIfam" id="TIGR02532">
    <property type="entry name" value="IV_pilin_GFxxxE"/>
    <property type="match status" value="1"/>
</dbReference>
<protein>
    <recommendedName>
        <fullName evidence="2">Type II secretion system protein H</fullName>
    </recommendedName>
    <alternativeName>
        <fullName evidence="10">General secretion pathway protein H</fullName>
    </alternativeName>
</protein>
<dbReference type="Proteomes" id="UP000680116">
    <property type="component" value="Chromosome"/>
</dbReference>
<evidence type="ECO:0000313" key="13">
    <source>
        <dbReference type="EMBL" id="CAG4971143.1"/>
    </source>
</evidence>
<evidence type="ECO:0000256" key="2">
    <source>
        <dbReference type="ARBA" id="ARBA00021549"/>
    </source>
</evidence>
<name>A0ABM8UE30_9GAMM</name>
<dbReference type="Pfam" id="PF12019">
    <property type="entry name" value="GspH"/>
    <property type="match status" value="1"/>
</dbReference>
<keyword evidence="6 11" id="KW-0812">Transmembrane</keyword>
<accession>A0ABM8UE30</accession>
<dbReference type="RefSeq" id="WP_215220288.1">
    <property type="nucleotide sequence ID" value="NZ_OU015430.1"/>
</dbReference>
<gene>
    <name evidence="13" type="ORF">LYB30171_00903</name>
</gene>
<keyword evidence="14" id="KW-1185">Reference proteome</keyword>
<evidence type="ECO:0000313" key="14">
    <source>
        <dbReference type="Proteomes" id="UP000680116"/>
    </source>
</evidence>
<sequence length="182" mass="19279">MAHEAHIRTGGYTLVELMVTLAVLTVTLTIGVPAFAGVIQRAREANAYHLLTASLAAARIAAVKDGTAVSVCPSPDGARCRGDGVWEGGWIVYSDPGDEGQPRDARAVLQHVEGIGPGLALRSSSGRKRVRFTPDGWSYGRNLSVRLCGLEGSRLLGKVVVNNAGRPRSERYGAGEPCPYLL</sequence>
<feature type="domain" description="General secretion pathway GspH" evidence="12">
    <location>
        <begin position="51"/>
        <end position="165"/>
    </location>
</feature>
<evidence type="ECO:0000259" key="12">
    <source>
        <dbReference type="Pfam" id="PF12019"/>
    </source>
</evidence>
<dbReference type="Gene3D" id="3.55.40.10">
    <property type="entry name" value="minor pseudopilin epsh domain"/>
    <property type="match status" value="1"/>
</dbReference>
<evidence type="ECO:0000256" key="9">
    <source>
        <dbReference type="ARBA" id="ARBA00025772"/>
    </source>
</evidence>
<organism evidence="13 14">
    <name type="scientific">Novilysobacter luteus</name>
    <dbReference type="NCBI Taxonomy" id="2822368"/>
    <lineage>
        <taxon>Bacteria</taxon>
        <taxon>Pseudomonadati</taxon>
        <taxon>Pseudomonadota</taxon>
        <taxon>Gammaproteobacteria</taxon>
        <taxon>Lysobacterales</taxon>
        <taxon>Lysobacteraceae</taxon>
        <taxon>Novilysobacter</taxon>
    </lineage>
</organism>
<comment type="subcellular location">
    <subcellularLocation>
        <location evidence="1">Cell inner membrane</location>
        <topology evidence="1">Single-pass membrane protein</topology>
    </subcellularLocation>
</comment>
<evidence type="ECO:0000256" key="8">
    <source>
        <dbReference type="ARBA" id="ARBA00023136"/>
    </source>
</evidence>
<keyword evidence="7 11" id="KW-1133">Transmembrane helix</keyword>
<dbReference type="InterPro" id="IPR012902">
    <property type="entry name" value="N_methyl_site"/>
</dbReference>
<dbReference type="PROSITE" id="PS00409">
    <property type="entry name" value="PROKAR_NTER_METHYL"/>
    <property type="match status" value="1"/>
</dbReference>
<evidence type="ECO:0000256" key="11">
    <source>
        <dbReference type="SAM" id="Phobius"/>
    </source>
</evidence>
<feature type="transmembrane region" description="Helical" evidence="11">
    <location>
        <begin position="17"/>
        <end position="39"/>
    </location>
</feature>
<proteinExistence type="inferred from homology"/>
<evidence type="ECO:0000256" key="7">
    <source>
        <dbReference type="ARBA" id="ARBA00022989"/>
    </source>
</evidence>
<comment type="similarity">
    <text evidence="9">Belongs to the GSP H family.</text>
</comment>
<keyword evidence="5" id="KW-0997">Cell inner membrane</keyword>
<dbReference type="Pfam" id="PF07963">
    <property type="entry name" value="N_methyl"/>
    <property type="match status" value="1"/>
</dbReference>
<evidence type="ECO:0000256" key="10">
    <source>
        <dbReference type="ARBA" id="ARBA00030775"/>
    </source>
</evidence>
<dbReference type="InterPro" id="IPR022346">
    <property type="entry name" value="T2SS_GspH"/>
</dbReference>